<feature type="transmembrane region" description="Helical" evidence="1">
    <location>
        <begin position="75"/>
        <end position="93"/>
    </location>
</feature>
<dbReference type="EMBL" id="BBMR01000002">
    <property type="protein sequence ID" value="GAL18181.1"/>
    <property type="molecule type" value="Genomic_DNA"/>
</dbReference>
<feature type="transmembrane region" description="Helical" evidence="1">
    <location>
        <begin position="137"/>
        <end position="154"/>
    </location>
</feature>
<keyword evidence="1" id="KW-0812">Transmembrane</keyword>
<sequence>MENRESTKTIALMSWLGYLGLVPFALCIATFTANADFMGVNTRLLFLAYSAIILSFLCGILWSHALAYATHKLSFPILLLSNLICLMGWLVIIIAPEQFRLGVVVALVGYVCVWLVERIKLNALGDEFPKDYKRLRSHLTVGVAVAHIVAFAGAH</sequence>
<name>A0A090RSB9_9VIBR</name>
<keyword evidence="1" id="KW-1133">Transmembrane helix</keyword>
<gene>
    <name evidence="2" type="ORF">JCM19235_6734</name>
</gene>
<proteinExistence type="predicted"/>
<keyword evidence="1" id="KW-0472">Membrane</keyword>
<reference evidence="2 3" key="2">
    <citation type="submission" date="2014-09" db="EMBL/GenBank/DDBJ databases">
        <authorList>
            <consortium name="NBRP consortium"/>
            <person name="Sawabe T."/>
            <person name="Meirelles P."/>
            <person name="Nakanishi M."/>
            <person name="Sayaka M."/>
            <person name="Hattori M."/>
            <person name="Ohkuma M."/>
        </authorList>
    </citation>
    <scope>NUCLEOTIDE SEQUENCE [LARGE SCALE GENOMIC DNA]</scope>
    <source>
        <strain evidence="3">JCM19235</strain>
    </source>
</reference>
<reference evidence="2 3" key="1">
    <citation type="submission" date="2014-09" db="EMBL/GenBank/DDBJ databases">
        <title>Vibrio maritimus JCM 19235. (C45) whole genome shotgun sequence.</title>
        <authorList>
            <person name="Sawabe T."/>
            <person name="Meirelles P."/>
            <person name="Nakanishi M."/>
            <person name="Sayaka M."/>
            <person name="Hattori M."/>
            <person name="Ohkuma M."/>
        </authorList>
    </citation>
    <scope>NUCLEOTIDE SEQUENCE [LARGE SCALE GENOMIC DNA]</scope>
    <source>
        <strain evidence="3">JCM19235</strain>
    </source>
</reference>
<dbReference type="Proteomes" id="UP000029228">
    <property type="component" value="Unassembled WGS sequence"/>
</dbReference>
<protein>
    <recommendedName>
        <fullName evidence="4">DUF3429 domain-containing protein</fullName>
    </recommendedName>
</protein>
<evidence type="ECO:0008006" key="4">
    <source>
        <dbReference type="Google" id="ProtNLM"/>
    </source>
</evidence>
<keyword evidence="3" id="KW-1185">Reference proteome</keyword>
<feature type="transmembrane region" description="Helical" evidence="1">
    <location>
        <begin position="12"/>
        <end position="32"/>
    </location>
</feature>
<organism evidence="2 3">
    <name type="scientific">Vibrio maritimus</name>
    <dbReference type="NCBI Taxonomy" id="990268"/>
    <lineage>
        <taxon>Bacteria</taxon>
        <taxon>Pseudomonadati</taxon>
        <taxon>Pseudomonadota</taxon>
        <taxon>Gammaproteobacteria</taxon>
        <taxon>Vibrionales</taxon>
        <taxon>Vibrionaceae</taxon>
        <taxon>Vibrio</taxon>
    </lineage>
</organism>
<evidence type="ECO:0000313" key="3">
    <source>
        <dbReference type="Proteomes" id="UP000029228"/>
    </source>
</evidence>
<dbReference type="Pfam" id="PF11911">
    <property type="entry name" value="DUF3429"/>
    <property type="match status" value="1"/>
</dbReference>
<dbReference type="STRING" id="990268.JCM19235_6734"/>
<feature type="transmembrane region" description="Helical" evidence="1">
    <location>
        <begin position="44"/>
        <end position="63"/>
    </location>
</feature>
<evidence type="ECO:0000256" key="1">
    <source>
        <dbReference type="SAM" id="Phobius"/>
    </source>
</evidence>
<dbReference type="OrthoDB" id="8591832at2"/>
<feature type="transmembrane region" description="Helical" evidence="1">
    <location>
        <begin position="99"/>
        <end position="116"/>
    </location>
</feature>
<dbReference type="AlphaFoldDB" id="A0A090RSB9"/>
<dbReference type="InterPro" id="IPR021836">
    <property type="entry name" value="DUF3429"/>
</dbReference>
<accession>A0A090RSB9</accession>
<evidence type="ECO:0000313" key="2">
    <source>
        <dbReference type="EMBL" id="GAL18181.1"/>
    </source>
</evidence>
<comment type="caution">
    <text evidence="2">The sequence shown here is derived from an EMBL/GenBank/DDBJ whole genome shotgun (WGS) entry which is preliminary data.</text>
</comment>